<organism evidence="1">
    <name type="scientific">bioreactor metagenome</name>
    <dbReference type="NCBI Taxonomy" id="1076179"/>
    <lineage>
        <taxon>unclassified sequences</taxon>
        <taxon>metagenomes</taxon>
        <taxon>ecological metagenomes</taxon>
    </lineage>
</organism>
<accession>A0A644SJN1</accession>
<gene>
    <name evidence="1" type="ORF">SDC9_00366</name>
</gene>
<proteinExistence type="predicted"/>
<comment type="caution">
    <text evidence="1">The sequence shown here is derived from an EMBL/GenBank/DDBJ whole genome shotgun (WGS) entry which is preliminary data.</text>
</comment>
<dbReference type="EMBL" id="VSSQ01000001">
    <property type="protein sequence ID" value="MPL54900.1"/>
    <property type="molecule type" value="Genomic_DNA"/>
</dbReference>
<dbReference type="Gene3D" id="3.10.350.10">
    <property type="entry name" value="LysM domain"/>
    <property type="match status" value="1"/>
</dbReference>
<protein>
    <recommendedName>
        <fullName evidence="2">LysM domain-containing protein</fullName>
    </recommendedName>
</protein>
<dbReference type="AlphaFoldDB" id="A0A644SJN1"/>
<name>A0A644SJN1_9ZZZZ</name>
<dbReference type="InterPro" id="IPR036779">
    <property type="entry name" value="LysM_dom_sf"/>
</dbReference>
<sequence length="98" mass="10925">MITVLNNQSLFDISIRYTGTIENAFKIAVANGLSLTDELEPGAQLIIPEDVQMNNDVVNYFAAKGIQPATGFEFDDIEITPELEGISYWILNKNFIVQ</sequence>
<evidence type="ECO:0008006" key="2">
    <source>
        <dbReference type="Google" id="ProtNLM"/>
    </source>
</evidence>
<reference evidence="1" key="1">
    <citation type="submission" date="2019-08" db="EMBL/GenBank/DDBJ databases">
        <authorList>
            <person name="Kucharzyk K."/>
            <person name="Murdoch R.W."/>
            <person name="Higgins S."/>
            <person name="Loffler F."/>
        </authorList>
    </citation>
    <scope>NUCLEOTIDE SEQUENCE</scope>
</reference>
<evidence type="ECO:0000313" key="1">
    <source>
        <dbReference type="EMBL" id="MPL54900.1"/>
    </source>
</evidence>